<name>A0A9D4V3U8_ADICA</name>
<organism evidence="1 2">
    <name type="scientific">Adiantum capillus-veneris</name>
    <name type="common">Maidenhair fern</name>
    <dbReference type="NCBI Taxonomy" id="13818"/>
    <lineage>
        <taxon>Eukaryota</taxon>
        <taxon>Viridiplantae</taxon>
        <taxon>Streptophyta</taxon>
        <taxon>Embryophyta</taxon>
        <taxon>Tracheophyta</taxon>
        <taxon>Polypodiopsida</taxon>
        <taxon>Polypodiidae</taxon>
        <taxon>Polypodiales</taxon>
        <taxon>Pteridineae</taxon>
        <taxon>Pteridaceae</taxon>
        <taxon>Vittarioideae</taxon>
        <taxon>Adiantum</taxon>
    </lineage>
</organism>
<gene>
    <name evidence="1" type="ORF">GOP47_0006528</name>
</gene>
<evidence type="ECO:0000313" key="1">
    <source>
        <dbReference type="EMBL" id="KAI5078857.1"/>
    </source>
</evidence>
<dbReference type="Proteomes" id="UP000886520">
    <property type="component" value="Chromosome 6"/>
</dbReference>
<keyword evidence="2" id="KW-1185">Reference proteome</keyword>
<protein>
    <submittedName>
        <fullName evidence="1">Uncharacterized protein</fullName>
    </submittedName>
</protein>
<dbReference type="EMBL" id="JABFUD020000006">
    <property type="protein sequence ID" value="KAI5078857.1"/>
    <property type="molecule type" value="Genomic_DNA"/>
</dbReference>
<proteinExistence type="predicted"/>
<sequence>MCKRQLPSTTSKVNNQSEPIALHWINETRWKDPTYVDSDEQRWVQVTGVRTFCESVPRTLSATRIGDRSYDIDGRCYELDLIADKFSERAAGFILSPSTPQDQIEQRTHDEMI</sequence>
<dbReference type="AlphaFoldDB" id="A0A9D4V3U8"/>
<reference evidence="1" key="1">
    <citation type="submission" date="2021-01" db="EMBL/GenBank/DDBJ databases">
        <title>Adiantum capillus-veneris genome.</title>
        <authorList>
            <person name="Fang Y."/>
            <person name="Liao Q."/>
        </authorList>
    </citation>
    <scope>NUCLEOTIDE SEQUENCE</scope>
    <source>
        <strain evidence="1">H3</strain>
        <tissue evidence="1">Leaf</tissue>
    </source>
</reference>
<accession>A0A9D4V3U8</accession>
<evidence type="ECO:0000313" key="2">
    <source>
        <dbReference type="Proteomes" id="UP000886520"/>
    </source>
</evidence>
<comment type="caution">
    <text evidence="1">The sequence shown here is derived from an EMBL/GenBank/DDBJ whole genome shotgun (WGS) entry which is preliminary data.</text>
</comment>